<accession>A0ABW7FDM4</accession>
<sequence>MINKQSAARRSAFLLVAGATAIAVAASLAGCGRKADKDIAKITIVGSSTIAPLMSEIAKAFEKKNPGVRIDVQSGGTSRGVLDVRQGTAQIGMVSRALKADEQSELRRVLLALDGLSLIVHKSNPVKSLSKDQVVGIYSGKITNWRDVGGPDLPINVVSKAEGRSTLEIFSHYFGLPYKDIKAHVVIGDNQQGIQTVSGVPAGIGYVSIGTAEYEAGHGAAIRLVPLDGHVPSTAAVAQGGYPLSRELNLVFKADNEAQLDGLLKFAKTPEAAQLATKQFFVPAAR</sequence>
<reference evidence="4 5" key="1">
    <citation type="submission" date="2024-08" db="EMBL/GenBank/DDBJ databases">
        <authorList>
            <person name="Lu H."/>
        </authorList>
    </citation>
    <scope>NUCLEOTIDE SEQUENCE [LARGE SCALE GENOMIC DNA]</scope>
    <source>
        <strain evidence="4 5">LKC17W</strain>
    </source>
</reference>
<dbReference type="InterPro" id="IPR024370">
    <property type="entry name" value="PBP_domain"/>
</dbReference>
<dbReference type="Gene3D" id="3.40.190.10">
    <property type="entry name" value="Periplasmic binding protein-like II"/>
    <property type="match status" value="2"/>
</dbReference>
<feature type="chain" id="PRO_5047463804" evidence="2">
    <location>
        <begin position="26"/>
        <end position="286"/>
    </location>
</feature>
<dbReference type="Pfam" id="PF12849">
    <property type="entry name" value="PBP_like_2"/>
    <property type="match status" value="1"/>
</dbReference>
<dbReference type="InterPro" id="IPR050811">
    <property type="entry name" value="Phosphate_ABC_transporter"/>
</dbReference>
<dbReference type="PANTHER" id="PTHR30570:SF1">
    <property type="entry name" value="PHOSPHATE-BINDING PROTEIN PSTS"/>
    <property type="match status" value="1"/>
</dbReference>
<evidence type="ECO:0000256" key="1">
    <source>
        <dbReference type="ARBA" id="ARBA00022729"/>
    </source>
</evidence>
<name>A0ABW7FDM4_9BURK</name>
<comment type="caution">
    <text evidence="4">The sequence shown here is derived from an EMBL/GenBank/DDBJ whole genome shotgun (WGS) entry which is preliminary data.</text>
</comment>
<dbReference type="PROSITE" id="PS51257">
    <property type="entry name" value="PROKAR_LIPOPROTEIN"/>
    <property type="match status" value="1"/>
</dbReference>
<organism evidence="4 5">
    <name type="scientific">Pelomonas margarita</name>
    <dbReference type="NCBI Taxonomy" id="3299031"/>
    <lineage>
        <taxon>Bacteria</taxon>
        <taxon>Pseudomonadati</taxon>
        <taxon>Pseudomonadota</taxon>
        <taxon>Betaproteobacteria</taxon>
        <taxon>Burkholderiales</taxon>
        <taxon>Sphaerotilaceae</taxon>
        <taxon>Roseateles</taxon>
    </lineage>
</organism>
<keyword evidence="5" id="KW-1185">Reference proteome</keyword>
<dbReference type="PANTHER" id="PTHR30570">
    <property type="entry name" value="PERIPLASMIC PHOSPHATE BINDING COMPONENT OF PHOSPHATE ABC TRANSPORTER"/>
    <property type="match status" value="1"/>
</dbReference>
<protein>
    <submittedName>
        <fullName evidence="4">Phosphate ABC transporter substrate-binding protein</fullName>
    </submittedName>
</protein>
<evidence type="ECO:0000259" key="3">
    <source>
        <dbReference type="Pfam" id="PF12849"/>
    </source>
</evidence>
<dbReference type="Proteomes" id="UP001606301">
    <property type="component" value="Unassembled WGS sequence"/>
</dbReference>
<dbReference type="SUPFAM" id="SSF53850">
    <property type="entry name" value="Periplasmic binding protein-like II"/>
    <property type="match status" value="1"/>
</dbReference>
<dbReference type="RefSeq" id="WP_394395492.1">
    <property type="nucleotide sequence ID" value="NZ_JBIGHW010000002.1"/>
</dbReference>
<dbReference type="CDD" id="cd13653">
    <property type="entry name" value="PBP2_phosphate_like_1"/>
    <property type="match status" value="1"/>
</dbReference>
<evidence type="ECO:0000313" key="4">
    <source>
        <dbReference type="EMBL" id="MFG6439809.1"/>
    </source>
</evidence>
<dbReference type="EMBL" id="JBIGHW010000002">
    <property type="protein sequence ID" value="MFG6439809.1"/>
    <property type="molecule type" value="Genomic_DNA"/>
</dbReference>
<evidence type="ECO:0000256" key="2">
    <source>
        <dbReference type="SAM" id="SignalP"/>
    </source>
</evidence>
<keyword evidence="1 2" id="KW-0732">Signal</keyword>
<feature type="signal peptide" evidence="2">
    <location>
        <begin position="1"/>
        <end position="25"/>
    </location>
</feature>
<gene>
    <name evidence="4" type="ORF">ACG0Z3_03875</name>
</gene>
<proteinExistence type="predicted"/>
<feature type="domain" description="PBP" evidence="3">
    <location>
        <begin position="36"/>
        <end position="267"/>
    </location>
</feature>
<evidence type="ECO:0000313" key="5">
    <source>
        <dbReference type="Proteomes" id="UP001606301"/>
    </source>
</evidence>